<dbReference type="CDD" id="cd05233">
    <property type="entry name" value="SDR_c"/>
    <property type="match status" value="1"/>
</dbReference>
<dbReference type="PANTHER" id="PTHR42760">
    <property type="entry name" value="SHORT-CHAIN DEHYDROGENASES/REDUCTASES FAMILY MEMBER"/>
    <property type="match status" value="1"/>
</dbReference>
<organism evidence="4 5">
    <name type="scientific">Westerdykella ornata</name>
    <dbReference type="NCBI Taxonomy" id="318751"/>
    <lineage>
        <taxon>Eukaryota</taxon>
        <taxon>Fungi</taxon>
        <taxon>Dikarya</taxon>
        <taxon>Ascomycota</taxon>
        <taxon>Pezizomycotina</taxon>
        <taxon>Dothideomycetes</taxon>
        <taxon>Pleosporomycetidae</taxon>
        <taxon>Pleosporales</taxon>
        <taxon>Sporormiaceae</taxon>
        <taxon>Westerdykella</taxon>
    </lineage>
</organism>
<dbReference type="SUPFAM" id="SSF51735">
    <property type="entry name" value="NAD(P)-binding Rossmann-fold domains"/>
    <property type="match status" value="1"/>
</dbReference>
<dbReference type="Proteomes" id="UP000800097">
    <property type="component" value="Unassembled WGS sequence"/>
</dbReference>
<dbReference type="RefSeq" id="XP_033658579.1">
    <property type="nucleotide sequence ID" value="XM_033793570.1"/>
</dbReference>
<dbReference type="OrthoDB" id="1933717at2759"/>
<protein>
    <submittedName>
        <fullName evidence="4">NAD(P)-binding protein</fullName>
    </submittedName>
</protein>
<dbReference type="AlphaFoldDB" id="A0A6A6JWQ5"/>
<keyword evidence="2" id="KW-0560">Oxidoreductase</keyword>
<accession>A0A6A6JWQ5</accession>
<dbReference type="InterPro" id="IPR036291">
    <property type="entry name" value="NAD(P)-bd_dom_sf"/>
</dbReference>
<keyword evidence="5" id="KW-1185">Reference proteome</keyword>
<dbReference type="Gene3D" id="3.40.50.720">
    <property type="entry name" value="NAD(P)-binding Rossmann-like Domain"/>
    <property type="match status" value="1"/>
</dbReference>
<evidence type="ECO:0000256" key="2">
    <source>
        <dbReference type="ARBA" id="ARBA00023002"/>
    </source>
</evidence>
<reference evidence="4" key="1">
    <citation type="journal article" date="2020" name="Stud. Mycol.">
        <title>101 Dothideomycetes genomes: a test case for predicting lifestyles and emergence of pathogens.</title>
        <authorList>
            <person name="Haridas S."/>
            <person name="Albert R."/>
            <person name="Binder M."/>
            <person name="Bloem J."/>
            <person name="Labutti K."/>
            <person name="Salamov A."/>
            <person name="Andreopoulos B."/>
            <person name="Baker S."/>
            <person name="Barry K."/>
            <person name="Bills G."/>
            <person name="Bluhm B."/>
            <person name="Cannon C."/>
            <person name="Castanera R."/>
            <person name="Culley D."/>
            <person name="Daum C."/>
            <person name="Ezra D."/>
            <person name="Gonzalez J."/>
            <person name="Henrissat B."/>
            <person name="Kuo A."/>
            <person name="Liang C."/>
            <person name="Lipzen A."/>
            <person name="Lutzoni F."/>
            <person name="Magnuson J."/>
            <person name="Mondo S."/>
            <person name="Nolan M."/>
            <person name="Ohm R."/>
            <person name="Pangilinan J."/>
            <person name="Park H.-J."/>
            <person name="Ramirez L."/>
            <person name="Alfaro M."/>
            <person name="Sun H."/>
            <person name="Tritt A."/>
            <person name="Yoshinaga Y."/>
            <person name="Zwiers L.-H."/>
            <person name="Turgeon B."/>
            <person name="Goodwin S."/>
            <person name="Spatafora J."/>
            <person name="Crous P."/>
            <person name="Grigoriev I."/>
        </authorList>
    </citation>
    <scope>NUCLEOTIDE SEQUENCE</scope>
    <source>
        <strain evidence="4">CBS 379.55</strain>
    </source>
</reference>
<evidence type="ECO:0000313" key="5">
    <source>
        <dbReference type="Proteomes" id="UP000800097"/>
    </source>
</evidence>
<proteinExistence type="inferred from homology"/>
<dbReference type="PANTHER" id="PTHR42760:SF37">
    <property type="entry name" value="CLAVALDEHYDE DEHYDROGENASE"/>
    <property type="match status" value="1"/>
</dbReference>
<dbReference type="Pfam" id="PF00106">
    <property type="entry name" value="adh_short"/>
    <property type="match status" value="1"/>
</dbReference>
<evidence type="ECO:0000256" key="1">
    <source>
        <dbReference type="ARBA" id="ARBA00006484"/>
    </source>
</evidence>
<evidence type="ECO:0000313" key="4">
    <source>
        <dbReference type="EMBL" id="KAF2281042.1"/>
    </source>
</evidence>
<dbReference type="PRINTS" id="PR00080">
    <property type="entry name" value="SDRFAMILY"/>
</dbReference>
<evidence type="ECO:0000256" key="3">
    <source>
        <dbReference type="RuleBase" id="RU000363"/>
    </source>
</evidence>
<sequence>MDPSEFSLPSESITAFTGPEHAHHDIYPSISASHTPSLRQPGKVVLITGAGRGCGRAMALQYAHAGVAGIILVSRTLPQLEEVESQIRSISPETKVSKHVVDVTNAQSVFDCAKAVEQDFGGRLDVLVNNAGTIYALAPLRDTKPEEWWHTYEVNIKGPYLFLKAFLPLLSGTAEKFKTLTHVVNISSIGALSINPGGTAYFTSKLALLRLTELVELEEGAKGVVSVAVHPGGVATELTLPFENLKQFMTDTPELSGGFVVWITAGEKKWLGGRYLSATWDADRLEERKQEIVEGDKLKVKLAV</sequence>
<dbReference type="EMBL" id="ML986484">
    <property type="protein sequence ID" value="KAF2281042.1"/>
    <property type="molecule type" value="Genomic_DNA"/>
</dbReference>
<name>A0A6A6JWQ5_WESOR</name>
<dbReference type="GO" id="GO:0016616">
    <property type="term" value="F:oxidoreductase activity, acting on the CH-OH group of donors, NAD or NADP as acceptor"/>
    <property type="evidence" value="ECO:0007669"/>
    <property type="project" value="TreeGrafter"/>
</dbReference>
<comment type="similarity">
    <text evidence="1 3">Belongs to the short-chain dehydrogenases/reductases (SDR) family.</text>
</comment>
<gene>
    <name evidence="4" type="ORF">EI97DRAFT_18809</name>
</gene>
<dbReference type="InterPro" id="IPR002347">
    <property type="entry name" value="SDR_fam"/>
</dbReference>
<dbReference type="PRINTS" id="PR00081">
    <property type="entry name" value="GDHRDH"/>
</dbReference>
<dbReference type="GeneID" id="54546745"/>